<evidence type="ECO:0000256" key="3">
    <source>
        <dbReference type="ARBA" id="ARBA00022692"/>
    </source>
</evidence>
<name>A0A0B0HBV4_SOVGS</name>
<dbReference type="GO" id="GO:0051205">
    <property type="term" value="P:protein insertion into membrane"/>
    <property type="evidence" value="ECO:0007669"/>
    <property type="project" value="UniProtKB-UniRule"/>
</dbReference>
<protein>
    <recommendedName>
        <fullName evidence="8 9">Outer membrane protein assembly factor BamA</fullName>
    </recommendedName>
</protein>
<keyword evidence="12" id="KW-1185">Reference proteome</keyword>
<keyword evidence="3 8" id="KW-0812">Transmembrane</keyword>
<evidence type="ECO:0000256" key="7">
    <source>
        <dbReference type="ARBA" id="ARBA00023237"/>
    </source>
</evidence>
<feature type="domain" description="POTRA" evidence="10">
    <location>
        <begin position="268"/>
        <end position="346"/>
    </location>
</feature>
<dbReference type="PIRSF" id="PIRSF006076">
    <property type="entry name" value="OM_assembly_OMP85"/>
    <property type="match status" value="1"/>
</dbReference>
<dbReference type="PANTHER" id="PTHR12815">
    <property type="entry name" value="SORTING AND ASSEMBLY MACHINERY SAMM50 PROTEIN FAMILY MEMBER"/>
    <property type="match status" value="1"/>
</dbReference>
<sequence>MMKQTSRLFVVVIALLICSVGFAASFSIKDIRVEGLQRISAGTVFSYIPYEVGDRVDQNAPAEIIRSLYGTGFFKDVQLEQDGNVLVVSVVERPAIASITLEGNKDIDDETILESMRSVGFVEGRVFNELLLDRTKEGLKSAYFDRGKYSVQIDSVITPLERNRVAVDLLIREGRTATIEEINIVGNTAFDEDDLQDELSQSTGSIISRFTKEDRYSRQKMTADIETLRSYYMDRGYIKFDVDSTQVNISPESGKVYLTMNISEGDVYTLSDVKIAGKTIVEPEKLFPLIHLVRGEPFSRKLVVRSAERLTSALSDQGYAFAKVNPIPVIDEEKKTVAVTFYIEPGRRVYVRRINIQGNTRSRDRVLRREFRQMESAWYSAEQVTRSKERLLRLGYFDKVDITTSPVPGAPDQIDINVSVVEHRSGELMSSVGYSQSGGVSLQASISEENFFGTGKKVKLGFNTSDVTTYYELSYTDPYFTMDGVSQGFTLRYSETDMSNVSGSVTTDYATDDGRIGINFGFPITEHDRFRVTADIDYTKLKIVDPHDGGTDGDYCTPGDQTGDLNPAEDFICGQDGNDSYLNYVVGFGWTHDSRNRAYFPTNGSQISAGLKVATPGSDLQYFTANYNQKTYVPVWEDFVLAGRVNLAYGAEYGDSSEFPFFKRFYAGGPGSVRGFQAYSMGPTECEYLGIAEDSSCSDAIGGTISMTGSLEFWTPPPLADLKDSMRLVGFVDFGNVFDPDISDFDVGELRYSAGIGMSWLSPVGLLNVSYALPLNETETDEVEEFQFTFGTRF</sequence>
<keyword evidence="7 8" id="KW-0998">Cell outer membrane</keyword>
<comment type="similarity">
    <text evidence="8">Belongs to the BamA family.</text>
</comment>
<dbReference type="InterPro" id="IPR039910">
    <property type="entry name" value="D15-like"/>
</dbReference>
<dbReference type="AlphaFoldDB" id="A0A0B0HBV4"/>
<dbReference type="EMBL" id="JRAA01000001">
    <property type="protein sequence ID" value="KHF26152.1"/>
    <property type="molecule type" value="Genomic_DNA"/>
</dbReference>
<comment type="caution">
    <text evidence="11">The sequence shown here is derived from an EMBL/GenBank/DDBJ whole genome shotgun (WGS) entry which is preliminary data.</text>
</comment>
<gene>
    <name evidence="8" type="primary">bamA</name>
    <name evidence="11" type="ORF">JV46_14980</name>
</gene>
<feature type="domain" description="POTRA" evidence="10">
    <location>
        <begin position="26"/>
        <end position="93"/>
    </location>
</feature>
<proteinExistence type="inferred from homology"/>
<dbReference type="PANTHER" id="PTHR12815:SF23">
    <property type="entry name" value="OUTER MEMBRANE PROTEIN ASSEMBLY FACTOR BAMA"/>
    <property type="match status" value="1"/>
</dbReference>
<dbReference type="PROSITE" id="PS51779">
    <property type="entry name" value="POTRA"/>
    <property type="match status" value="4"/>
</dbReference>
<dbReference type="Pfam" id="PF07244">
    <property type="entry name" value="POTRA"/>
    <property type="match status" value="4"/>
</dbReference>
<keyword evidence="4 8" id="KW-0732">Signal</keyword>
<dbReference type="InterPro" id="IPR010827">
    <property type="entry name" value="BamA/TamA_POTRA"/>
</dbReference>
<evidence type="ECO:0000256" key="9">
    <source>
        <dbReference type="NCBIfam" id="TIGR03303"/>
    </source>
</evidence>
<evidence type="ECO:0000256" key="1">
    <source>
        <dbReference type="ARBA" id="ARBA00004370"/>
    </source>
</evidence>
<dbReference type="GO" id="GO:0043165">
    <property type="term" value="P:Gram-negative-bacterium-type cell outer membrane assembly"/>
    <property type="evidence" value="ECO:0007669"/>
    <property type="project" value="UniProtKB-UniRule"/>
</dbReference>
<evidence type="ECO:0000313" key="12">
    <source>
        <dbReference type="Proteomes" id="UP000030856"/>
    </source>
</evidence>
<dbReference type="InterPro" id="IPR000184">
    <property type="entry name" value="Bac_surfAg_D15"/>
</dbReference>
<evidence type="ECO:0000313" key="11">
    <source>
        <dbReference type="EMBL" id="KHF26152.1"/>
    </source>
</evidence>
<evidence type="ECO:0000259" key="10">
    <source>
        <dbReference type="PROSITE" id="PS51779"/>
    </source>
</evidence>
<dbReference type="Gene3D" id="3.10.20.310">
    <property type="entry name" value="membrane protein fhac"/>
    <property type="match status" value="5"/>
</dbReference>
<evidence type="ECO:0000256" key="4">
    <source>
        <dbReference type="ARBA" id="ARBA00022729"/>
    </source>
</evidence>
<accession>A0A0B0HBV4</accession>
<reference evidence="11 12" key="1">
    <citation type="journal article" date="2014" name="BMC Genomics">
        <title>The genome of the intracellular bacterium of the coastal bivalve, Solemya velum: a blueprint for thriving in and out of symbiosis.</title>
        <authorList>
            <person name="Dmytrenko O."/>
            <person name="Russell S.L."/>
            <person name="Loo W.T."/>
            <person name="Fontanez K.M."/>
            <person name="Liao L."/>
            <person name="Roeselers G."/>
            <person name="Sharma R."/>
            <person name="Stewart F.J."/>
            <person name="Newton I.L."/>
            <person name="Woyke T."/>
            <person name="Wu D."/>
            <person name="Lang J.M."/>
            <person name="Eisen J.A."/>
            <person name="Cavanaugh C.M."/>
        </authorList>
    </citation>
    <scope>NUCLEOTIDE SEQUENCE [LARGE SCALE GENOMIC DNA]</scope>
    <source>
        <strain evidence="11 12">WH</strain>
    </source>
</reference>
<dbReference type="eggNOG" id="COG4775">
    <property type="taxonomic scope" value="Bacteria"/>
</dbReference>
<dbReference type="Gene3D" id="2.40.160.50">
    <property type="entry name" value="membrane protein fhac: a member of the omp85/tpsb transporter family"/>
    <property type="match status" value="1"/>
</dbReference>
<keyword evidence="5 8" id="KW-0677">Repeat</keyword>
<comment type="subunit">
    <text evidence="8">Part of the Bam complex.</text>
</comment>
<evidence type="ECO:0000256" key="5">
    <source>
        <dbReference type="ARBA" id="ARBA00022737"/>
    </source>
</evidence>
<dbReference type="Proteomes" id="UP000030856">
    <property type="component" value="Unassembled WGS sequence"/>
</dbReference>
<evidence type="ECO:0000256" key="2">
    <source>
        <dbReference type="ARBA" id="ARBA00022452"/>
    </source>
</evidence>
<dbReference type="GO" id="GO:1990063">
    <property type="term" value="C:Bam protein complex"/>
    <property type="evidence" value="ECO:0007669"/>
    <property type="project" value="TreeGrafter"/>
</dbReference>
<dbReference type="InterPro" id="IPR023707">
    <property type="entry name" value="OM_assembly_BamA"/>
</dbReference>
<dbReference type="Pfam" id="PF01103">
    <property type="entry name" value="Omp85"/>
    <property type="match status" value="1"/>
</dbReference>
<dbReference type="HAMAP" id="MF_01430">
    <property type="entry name" value="OM_assembly_BamA"/>
    <property type="match status" value="1"/>
</dbReference>
<organism evidence="11 12">
    <name type="scientific">Solemya velum gill symbiont</name>
    <dbReference type="NCBI Taxonomy" id="2340"/>
    <lineage>
        <taxon>Bacteria</taxon>
        <taxon>Pseudomonadati</taxon>
        <taxon>Pseudomonadota</taxon>
        <taxon>Gammaproteobacteria</taxon>
        <taxon>sulfur-oxidizing symbionts</taxon>
    </lineage>
</organism>
<feature type="domain" description="POTRA" evidence="10">
    <location>
        <begin position="349"/>
        <end position="423"/>
    </location>
</feature>
<dbReference type="InterPro" id="IPR034746">
    <property type="entry name" value="POTRA"/>
</dbReference>
<comment type="function">
    <text evidence="8">Part of the outer membrane protein assembly complex, which is involved in assembly and insertion of beta-barrel proteins into the outer membrane.</text>
</comment>
<evidence type="ECO:0000256" key="6">
    <source>
        <dbReference type="ARBA" id="ARBA00023136"/>
    </source>
</evidence>
<dbReference type="NCBIfam" id="TIGR03303">
    <property type="entry name" value="OM_YaeT"/>
    <property type="match status" value="1"/>
</dbReference>
<keyword evidence="6 8" id="KW-0472">Membrane</keyword>
<keyword evidence="2 8" id="KW-1134">Transmembrane beta strand</keyword>
<evidence type="ECO:0000256" key="8">
    <source>
        <dbReference type="HAMAP-Rule" id="MF_01430"/>
    </source>
</evidence>
<dbReference type="PATRIC" id="fig|2340.3.peg.663"/>
<comment type="subcellular location">
    <subcellularLocation>
        <location evidence="8">Cell outer membrane</location>
    </subcellularLocation>
    <subcellularLocation>
        <location evidence="1">Membrane</location>
    </subcellularLocation>
</comment>
<dbReference type="STRING" id="2340.JV46_14980"/>
<feature type="domain" description="POTRA" evidence="10">
    <location>
        <begin position="177"/>
        <end position="265"/>
    </location>
</feature>
<dbReference type="RefSeq" id="WP_052132004.1">
    <property type="nucleotide sequence ID" value="NZ_JRAA01000001.1"/>
</dbReference>